<comment type="subcellular location">
    <subcellularLocation>
        <location evidence="1">Cell membrane</location>
        <topology evidence="1">Multi-pass membrane protein</topology>
    </subcellularLocation>
</comment>
<evidence type="ECO:0000256" key="2">
    <source>
        <dbReference type="ARBA" id="ARBA00022475"/>
    </source>
</evidence>
<feature type="transmembrane region" description="Helical" evidence="6">
    <location>
        <begin position="435"/>
        <end position="453"/>
    </location>
</feature>
<evidence type="ECO:0000256" key="3">
    <source>
        <dbReference type="ARBA" id="ARBA00022692"/>
    </source>
</evidence>
<dbReference type="NCBIfam" id="TIGR00361">
    <property type="entry name" value="ComEC_Rec2"/>
    <property type="match status" value="1"/>
</dbReference>
<organism evidence="8 9">
    <name type="scientific">Anaerococcus murdochii</name>
    <dbReference type="NCBI Taxonomy" id="411577"/>
    <lineage>
        <taxon>Bacteria</taxon>
        <taxon>Bacillati</taxon>
        <taxon>Bacillota</taxon>
        <taxon>Tissierellia</taxon>
        <taxon>Tissierellales</taxon>
        <taxon>Peptoniphilaceae</taxon>
        <taxon>Anaerococcus</taxon>
    </lineage>
</organism>
<dbReference type="InterPro" id="IPR004477">
    <property type="entry name" value="ComEC_N"/>
</dbReference>
<feature type="transmembrane region" description="Helical" evidence="6">
    <location>
        <begin position="260"/>
        <end position="287"/>
    </location>
</feature>
<evidence type="ECO:0000259" key="7">
    <source>
        <dbReference type="SMART" id="SM00849"/>
    </source>
</evidence>
<evidence type="ECO:0000313" key="8">
    <source>
        <dbReference type="EMBL" id="MBZ2387174.1"/>
    </source>
</evidence>
<reference evidence="8 9" key="1">
    <citation type="submission" date="2021-08" db="EMBL/GenBank/DDBJ databases">
        <title>FDA dAtabase for Regulatory Grade micrObial Sequences (FDA-ARGOS): Supporting development and validation of Infectious Disease Dx tests.</title>
        <authorList>
            <person name="Sproer C."/>
            <person name="Gronow S."/>
            <person name="Severitt S."/>
            <person name="Schroder I."/>
            <person name="Tallon L."/>
            <person name="Sadzewicz L."/>
            <person name="Zhao X."/>
            <person name="Boylan J."/>
            <person name="Ott S."/>
            <person name="Bowen H."/>
            <person name="Vavikolanu K."/>
            <person name="Hazen T."/>
            <person name="Aluvathingal J."/>
            <person name="Nadendla S."/>
            <person name="Lowell S."/>
            <person name="Myers T."/>
            <person name="Yan Y."/>
            <person name="Sichtig H."/>
        </authorList>
    </citation>
    <scope>NUCLEOTIDE SEQUENCE [LARGE SCALE GENOMIC DNA]</scope>
    <source>
        <strain evidence="8 9">FDAARGOS_1460</strain>
    </source>
</reference>
<evidence type="ECO:0000256" key="5">
    <source>
        <dbReference type="ARBA" id="ARBA00023136"/>
    </source>
</evidence>
<evidence type="ECO:0000256" key="4">
    <source>
        <dbReference type="ARBA" id="ARBA00022989"/>
    </source>
</evidence>
<feature type="transmembrane region" description="Helical" evidence="6">
    <location>
        <begin position="465"/>
        <end position="482"/>
    </location>
</feature>
<feature type="transmembrane region" description="Helical" evidence="6">
    <location>
        <begin position="347"/>
        <end position="365"/>
    </location>
</feature>
<protein>
    <submittedName>
        <fullName evidence="8">DNA internalization-related competence protein ComEC/Rec2</fullName>
    </submittedName>
</protein>
<dbReference type="PANTHER" id="PTHR30619">
    <property type="entry name" value="DNA INTERNALIZATION/COMPETENCE PROTEIN COMEC/REC2"/>
    <property type="match status" value="1"/>
</dbReference>
<dbReference type="PANTHER" id="PTHR30619:SF1">
    <property type="entry name" value="RECOMBINATION PROTEIN 2"/>
    <property type="match status" value="1"/>
</dbReference>
<dbReference type="InterPro" id="IPR004797">
    <property type="entry name" value="Competence_ComEC/Rec2"/>
</dbReference>
<feature type="transmembrane region" description="Helical" evidence="6">
    <location>
        <begin position="12"/>
        <end position="42"/>
    </location>
</feature>
<keyword evidence="3 6" id="KW-0812">Transmembrane</keyword>
<gene>
    <name evidence="8" type="ORF">K8P03_07745</name>
</gene>
<evidence type="ECO:0000256" key="6">
    <source>
        <dbReference type="SAM" id="Phobius"/>
    </source>
</evidence>
<dbReference type="NCBIfam" id="TIGR00360">
    <property type="entry name" value="ComEC_N-term"/>
    <property type="match status" value="1"/>
</dbReference>
<dbReference type="Pfam" id="PF03772">
    <property type="entry name" value="Competence"/>
    <property type="match status" value="1"/>
</dbReference>
<sequence>MKKRIAPFLLGLILGILGFINFENVNILFFGLIFGTLFLFFYRKSKEYAIFFLAILIGFSLASFKFSRINPKESKNVNINFTIIDKKMSKNSLRYTIKIDENGKKAFMFDENDFDIGDKISCAGDLKLVRRNTNPNLFSYRSYAISKGIGLEFKPRNLNQEVIRTRSSNIFLSLRRSFTSYLNRIFREYLSKDSADFVISVILADNLFEKGDINKLGLAHILAISGFHLNLLMNFMVLILSKIGLSYKKSMILSLILASLYGYIIGFAYSILRVIIVSTIVFLGFLLRRGVDRVKALMVAAILILFINPFAILNTGFILTFVTMLAIYKIYPRLKAYFKEGFIRKNLAFTTSIQIAALPFTAYYFRYFNFLSIIANFLVVPVFEFGMYIIFSLIFLYPIFKGLLKPGFMVLDIMIRSIFNMTEILAKIRFLSFDFIAESIFISLYLFALIFVLTNIKNKKGLGKFFKASFVIVILSMAVRSLDRPIEYQMIDIGQGDAFLLNDRGKYYMIDVGGPKYKDYDSGERILVPYLKSLGIKEIEAVFISHEDSDHAGNLDILRKNIRIKKIVTDNKVSKEFIEKYQPSFMGIGDEFKLKSGKITCIYDGAGGDLDKNDQSLGLLLNIRGNKILTMGDLSSPYEDKLKVEADILKLSHHGSASSSSKEFIDQVNPMMVLISAGRDNTYGHPNKKVLENVGDIKKYNTQTDGLVKINFYKGRVKVEKYLKGGFFR</sequence>
<feature type="transmembrane region" description="Helical" evidence="6">
    <location>
        <begin position="377"/>
        <end position="400"/>
    </location>
</feature>
<dbReference type="CDD" id="cd07731">
    <property type="entry name" value="ComA-like_MBL-fold"/>
    <property type="match status" value="1"/>
</dbReference>
<dbReference type="InterPro" id="IPR052159">
    <property type="entry name" value="Competence_DNA_uptake"/>
</dbReference>
<feature type="domain" description="Metallo-beta-lactamase" evidence="7">
    <location>
        <begin position="495"/>
        <end position="679"/>
    </location>
</feature>
<dbReference type="Gene3D" id="3.60.15.10">
    <property type="entry name" value="Ribonuclease Z/Hydroxyacylglutathione hydrolase-like"/>
    <property type="match status" value="1"/>
</dbReference>
<dbReference type="InterPro" id="IPR035681">
    <property type="entry name" value="ComA-like_MBL"/>
</dbReference>
<evidence type="ECO:0000256" key="1">
    <source>
        <dbReference type="ARBA" id="ARBA00004651"/>
    </source>
</evidence>
<dbReference type="EMBL" id="JAIPME010000002">
    <property type="protein sequence ID" value="MBZ2387174.1"/>
    <property type="molecule type" value="Genomic_DNA"/>
</dbReference>
<dbReference type="InterPro" id="IPR001279">
    <property type="entry name" value="Metallo-B-lactamas"/>
</dbReference>
<dbReference type="SUPFAM" id="SSF56281">
    <property type="entry name" value="Metallo-hydrolase/oxidoreductase"/>
    <property type="match status" value="1"/>
</dbReference>
<dbReference type="RefSeq" id="WP_223420115.1">
    <property type="nucleotide sequence ID" value="NZ_JAIPME010000002.1"/>
</dbReference>
<feature type="transmembrane region" description="Helical" evidence="6">
    <location>
        <begin position="48"/>
        <end position="66"/>
    </location>
</feature>
<dbReference type="Proteomes" id="UP000734271">
    <property type="component" value="Unassembled WGS sequence"/>
</dbReference>
<keyword evidence="9" id="KW-1185">Reference proteome</keyword>
<dbReference type="InterPro" id="IPR036866">
    <property type="entry name" value="RibonucZ/Hydroxyglut_hydro"/>
</dbReference>
<name>A0ABS7T062_9FIRM</name>
<dbReference type="Pfam" id="PF00753">
    <property type="entry name" value="Lactamase_B"/>
    <property type="match status" value="1"/>
</dbReference>
<comment type="caution">
    <text evidence="8">The sequence shown here is derived from an EMBL/GenBank/DDBJ whole genome shotgun (WGS) entry which is preliminary data.</text>
</comment>
<feature type="transmembrane region" description="Helical" evidence="6">
    <location>
        <begin position="216"/>
        <end position="240"/>
    </location>
</feature>
<dbReference type="InterPro" id="IPR025405">
    <property type="entry name" value="DUF4131"/>
</dbReference>
<keyword evidence="4 6" id="KW-1133">Transmembrane helix</keyword>
<dbReference type="Pfam" id="PF13567">
    <property type="entry name" value="DUF4131"/>
    <property type="match status" value="1"/>
</dbReference>
<keyword evidence="5 6" id="KW-0472">Membrane</keyword>
<dbReference type="SMART" id="SM00849">
    <property type="entry name" value="Lactamase_B"/>
    <property type="match status" value="1"/>
</dbReference>
<feature type="transmembrane region" description="Helical" evidence="6">
    <location>
        <begin position="299"/>
        <end position="327"/>
    </location>
</feature>
<accession>A0ABS7T062</accession>
<keyword evidence="2" id="KW-1003">Cell membrane</keyword>
<proteinExistence type="predicted"/>
<evidence type="ECO:0000313" key="9">
    <source>
        <dbReference type="Proteomes" id="UP000734271"/>
    </source>
</evidence>